<keyword evidence="2 5" id="KW-0732">Signal</keyword>
<feature type="chain" id="PRO_5008035476" evidence="5">
    <location>
        <begin position="26"/>
        <end position="495"/>
    </location>
</feature>
<evidence type="ECO:0000313" key="7">
    <source>
        <dbReference type="EMBL" id="CUQ27431.1"/>
    </source>
</evidence>
<reference evidence="7 8" key="1">
    <citation type="submission" date="2015-09" db="EMBL/GenBank/DDBJ databases">
        <authorList>
            <consortium name="Pathogen Informatics"/>
        </authorList>
    </citation>
    <scope>NUCLEOTIDE SEQUENCE [LARGE SCALE GENOMIC DNA]</scope>
    <source>
        <strain evidence="7 8">2789STDY5834945</strain>
    </source>
</reference>
<dbReference type="PANTHER" id="PTHR11069:SF23">
    <property type="entry name" value="LYSOSOMAL ACID GLUCOSYLCERAMIDASE"/>
    <property type="match status" value="1"/>
</dbReference>
<dbReference type="InterPro" id="IPR013780">
    <property type="entry name" value="Glyco_hydro_b"/>
</dbReference>
<organism evidence="7 8">
    <name type="scientific">Bacteroides thetaiotaomicron</name>
    <dbReference type="NCBI Taxonomy" id="818"/>
    <lineage>
        <taxon>Bacteria</taxon>
        <taxon>Pseudomonadati</taxon>
        <taxon>Bacteroidota</taxon>
        <taxon>Bacteroidia</taxon>
        <taxon>Bacteroidales</taxon>
        <taxon>Bacteroidaceae</taxon>
        <taxon>Bacteroides</taxon>
    </lineage>
</organism>
<name>A0A174V2M4_BACT4</name>
<dbReference type="GO" id="GO:0004348">
    <property type="term" value="F:glucosylceramidase activity"/>
    <property type="evidence" value="ECO:0007669"/>
    <property type="project" value="InterPro"/>
</dbReference>
<keyword evidence="3 4" id="KW-0378">Hydrolase</keyword>
<evidence type="ECO:0000313" key="8">
    <source>
        <dbReference type="Proteomes" id="UP000095541"/>
    </source>
</evidence>
<dbReference type="Gene3D" id="2.60.40.1180">
    <property type="entry name" value="Golgi alpha-mannosidase II"/>
    <property type="match status" value="1"/>
</dbReference>
<dbReference type="EMBL" id="CZBI01000004">
    <property type="protein sequence ID" value="CUQ27431.1"/>
    <property type="molecule type" value="Genomic_DNA"/>
</dbReference>
<accession>A0A174V2M4</accession>
<dbReference type="InterPro" id="IPR017853">
    <property type="entry name" value="GH"/>
</dbReference>
<gene>
    <name evidence="7" type="ORF">ERS852557_03310</name>
</gene>
<dbReference type="GO" id="GO:0016020">
    <property type="term" value="C:membrane"/>
    <property type="evidence" value="ECO:0007669"/>
    <property type="project" value="GOC"/>
</dbReference>
<dbReference type="SUPFAM" id="SSF51445">
    <property type="entry name" value="(Trans)glycosidases"/>
    <property type="match status" value="1"/>
</dbReference>
<dbReference type="AlphaFoldDB" id="A0A174V2M4"/>
<keyword evidence="4 7" id="KW-0326">Glycosidase</keyword>
<protein>
    <submittedName>
        <fullName evidence="7">Beta-glycosidase</fullName>
    </submittedName>
</protein>
<dbReference type="RefSeq" id="WP_055220169.1">
    <property type="nucleotide sequence ID" value="NZ_CZBI01000004.1"/>
</dbReference>
<dbReference type="Gene3D" id="3.20.20.80">
    <property type="entry name" value="Glycosidases"/>
    <property type="match status" value="1"/>
</dbReference>
<sequence length="495" mass="56799">MKNILKNATLVSGLALTLSAGSMHAQSYEWISSTEGNTWQQSKIKLQTSTGQTPILEIDGSEDGTIFKAWGTCFNELGWDALNMLPRAQQETILRQLFSPEGDLKFSMGRFSMNANDYARDWYSCDEVSGDFQLKHFNINRDKTTLIPFIKAAQQYNPNMTFWTSPWSPPSWMKINHYYSVRSDRNQNQMSPLSDVALYEDRSEKQNGVFPQQLAVNDYFIQDPRYLQTYANYFCKFIDAYKEQGIPVSMVMFQNESWSYTNYPGCAWTAEGIIRFNTEYLGPTLKKQHPEIKLYLGTINTNRYDVIDQVLSDPRMPETIEGVGFQWEGGQILPRLRAKYPQYKYVQTESECGWGSFDWKAAEHTFGLMNHYLGNGCEEYTFWNAILYDGGFSGWGWKQNALIHVDSKAGTATYTPEYYAVKHYSHYITPGSRIIAYQAAKEEKVPVMVVMTPQKKQVVIAGNFNDEAKEVTLKLGKRYLSATLQPHSLNTFAEK</sequence>
<evidence type="ECO:0000256" key="1">
    <source>
        <dbReference type="ARBA" id="ARBA00005382"/>
    </source>
</evidence>
<evidence type="ECO:0000256" key="5">
    <source>
        <dbReference type="SAM" id="SignalP"/>
    </source>
</evidence>
<evidence type="ECO:0000256" key="3">
    <source>
        <dbReference type="ARBA" id="ARBA00022801"/>
    </source>
</evidence>
<dbReference type="Pfam" id="PF02055">
    <property type="entry name" value="Glyco_hydro_30"/>
    <property type="match status" value="2"/>
</dbReference>
<feature type="domain" description="Glycosyl hydrolase family 30 TIM-barrel" evidence="6">
    <location>
        <begin position="69"/>
        <end position="177"/>
    </location>
</feature>
<dbReference type="InterPro" id="IPR001139">
    <property type="entry name" value="Glyco_hydro_30"/>
</dbReference>
<evidence type="ECO:0000256" key="4">
    <source>
        <dbReference type="RuleBase" id="RU361188"/>
    </source>
</evidence>
<dbReference type="PANTHER" id="PTHR11069">
    <property type="entry name" value="GLUCOSYLCERAMIDASE"/>
    <property type="match status" value="1"/>
</dbReference>
<evidence type="ECO:0000256" key="2">
    <source>
        <dbReference type="ARBA" id="ARBA00022729"/>
    </source>
</evidence>
<dbReference type="InterPro" id="IPR033453">
    <property type="entry name" value="Glyco_hydro_30_TIM-barrel"/>
</dbReference>
<dbReference type="GO" id="GO:0006680">
    <property type="term" value="P:glucosylceramide catabolic process"/>
    <property type="evidence" value="ECO:0007669"/>
    <property type="project" value="TreeGrafter"/>
</dbReference>
<feature type="domain" description="Glycosyl hydrolase family 30 TIM-barrel" evidence="6">
    <location>
        <begin position="225"/>
        <end position="428"/>
    </location>
</feature>
<proteinExistence type="inferred from homology"/>
<feature type="signal peptide" evidence="5">
    <location>
        <begin position="1"/>
        <end position="25"/>
    </location>
</feature>
<evidence type="ECO:0000259" key="6">
    <source>
        <dbReference type="Pfam" id="PF02055"/>
    </source>
</evidence>
<comment type="similarity">
    <text evidence="1 4">Belongs to the glycosyl hydrolase 30 family.</text>
</comment>
<dbReference type="Proteomes" id="UP000095541">
    <property type="component" value="Unassembled WGS sequence"/>
</dbReference>